<dbReference type="OrthoDB" id="7594772at2"/>
<protein>
    <submittedName>
        <fullName evidence="1">Uncharacterized protein</fullName>
    </submittedName>
</protein>
<keyword evidence="2" id="KW-1185">Reference proteome</keyword>
<sequence length="252" mass="25927">MSVVHAALPDTGLQQTATPLSDDRLSEIRGKFITAESVSYFGVQMASSWQGADGITTNATLLFAVDFAAGAGSQGVPILMINWSRDGDPAMDLDAFASAASGGYVVLSGGQVVVPTNSLNGVSGVVQSNVIAGTDNQVRNGMSIAVVPKDQIPGLLAAGLQPASGSTTVTLDDGSTIDFSVANNGVGLALTRNGNSVAQGVDGTLGRAAQNIVLNSNLNRIENNMTMMIGVDTLQQIDTIRFQEALWSIKGI</sequence>
<dbReference type="KEGG" id="sxa:FMM02_00100"/>
<organism evidence="1 2">
    <name type="scientific">Sphingomonas xanthus</name>
    <dbReference type="NCBI Taxonomy" id="2594473"/>
    <lineage>
        <taxon>Bacteria</taxon>
        <taxon>Pseudomonadati</taxon>
        <taxon>Pseudomonadota</taxon>
        <taxon>Alphaproteobacteria</taxon>
        <taxon>Sphingomonadales</taxon>
        <taxon>Sphingomonadaceae</taxon>
        <taxon>Sphingomonas</taxon>
    </lineage>
</organism>
<dbReference type="Proteomes" id="UP000321857">
    <property type="component" value="Chromosome"/>
</dbReference>
<dbReference type="EMBL" id="CP041659">
    <property type="protein sequence ID" value="QDP18498.1"/>
    <property type="molecule type" value="Genomic_DNA"/>
</dbReference>
<evidence type="ECO:0000313" key="1">
    <source>
        <dbReference type="EMBL" id="QDP18498.1"/>
    </source>
</evidence>
<accession>A0A516INL4</accession>
<evidence type="ECO:0000313" key="2">
    <source>
        <dbReference type="Proteomes" id="UP000321857"/>
    </source>
</evidence>
<dbReference type="RefSeq" id="WP_147492961.1">
    <property type="nucleotide sequence ID" value="NZ_CP041659.1"/>
</dbReference>
<proteinExistence type="predicted"/>
<dbReference type="AlphaFoldDB" id="A0A516INL4"/>
<gene>
    <name evidence="1" type="ORF">FMM02_00100</name>
</gene>
<name>A0A516INL4_9SPHN</name>
<reference evidence="1 2" key="1">
    <citation type="submission" date="2019-07" db="EMBL/GenBank/DDBJ databases">
        <title>Sphingomonas AE3 Genome sequencing and assembly.</title>
        <authorList>
            <person name="Kim H."/>
        </authorList>
    </citation>
    <scope>NUCLEOTIDE SEQUENCE [LARGE SCALE GENOMIC DNA]</scope>
    <source>
        <strain evidence="1 2">AE3</strain>
    </source>
</reference>